<feature type="region of interest" description="Disordered" evidence="1">
    <location>
        <begin position="73"/>
        <end position="103"/>
    </location>
</feature>
<evidence type="ECO:0000313" key="3">
    <source>
        <dbReference type="Proteomes" id="UP000299102"/>
    </source>
</evidence>
<dbReference type="Proteomes" id="UP000299102">
    <property type="component" value="Unassembled WGS sequence"/>
</dbReference>
<accession>A0A4C1X3C7</accession>
<gene>
    <name evidence="2" type="ORF">EVAR_91449_1</name>
</gene>
<evidence type="ECO:0000313" key="2">
    <source>
        <dbReference type="EMBL" id="GBP56797.1"/>
    </source>
</evidence>
<reference evidence="2 3" key="1">
    <citation type="journal article" date="2019" name="Commun. Biol.">
        <title>The bagworm genome reveals a unique fibroin gene that provides high tensile strength.</title>
        <authorList>
            <person name="Kono N."/>
            <person name="Nakamura H."/>
            <person name="Ohtoshi R."/>
            <person name="Tomita M."/>
            <person name="Numata K."/>
            <person name="Arakawa K."/>
        </authorList>
    </citation>
    <scope>NUCLEOTIDE SEQUENCE [LARGE SCALE GENOMIC DNA]</scope>
</reference>
<protein>
    <submittedName>
        <fullName evidence="2">Uncharacterized protein</fullName>
    </submittedName>
</protein>
<keyword evidence="3" id="KW-1185">Reference proteome</keyword>
<dbReference type="AlphaFoldDB" id="A0A4C1X3C7"/>
<proteinExistence type="predicted"/>
<evidence type="ECO:0000256" key="1">
    <source>
        <dbReference type="SAM" id="MobiDB-lite"/>
    </source>
</evidence>
<organism evidence="2 3">
    <name type="scientific">Eumeta variegata</name>
    <name type="common">Bagworm moth</name>
    <name type="synonym">Eumeta japonica</name>
    <dbReference type="NCBI Taxonomy" id="151549"/>
    <lineage>
        <taxon>Eukaryota</taxon>
        <taxon>Metazoa</taxon>
        <taxon>Ecdysozoa</taxon>
        <taxon>Arthropoda</taxon>
        <taxon>Hexapoda</taxon>
        <taxon>Insecta</taxon>
        <taxon>Pterygota</taxon>
        <taxon>Neoptera</taxon>
        <taxon>Endopterygota</taxon>
        <taxon>Lepidoptera</taxon>
        <taxon>Glossata</taxon>
        <taxon>Ditrysia</taxon>
        <taxon>Tineoidea</taxon>
        <taxon>Psychidae</taxon>
        <taxon>Oiketicinae</taxon>
        <taxon>Eumeta</taxon>
    </lineage>
</organism>
<dbReference type="EMBL" id="BGZK01000701">
    <property type="protein sequence ID" value="GBP56797.1"/>
    <property type="molecule type" value="Genomic_DNA"/>
</dbReference>
<sequence length="103" mass="12016">MLAIHFYNIDSMKKRIIYVMFYYRQQNLRAAKHKGEDINQSRGDILGLTDYPSRSKRVPAEINFADAPKRYNSIARRGRRRPGACTTRTESAGRGHTDARVWR</sequence>
<comment type="caution">
    <text evidence="2">The sequence shown here is derived from an EMBL/GenBank/DDBJ whole genome shotgun (WGS) entry which is preliminary data.</text>
</comment>
<feature type="compositionally biased region" description="Basic and acidic residues" evidence="1">
    <location>
        <begin position="91"/>
        <end position="103"/>
    </location>
</feature>
<name>A0A4C1X3C7_EUMVA</name>